<feature type="region of interest" description="Disordered" evidence="1">
    <location>
        <begin position="66"/>
        <end position="88"/>
    </location>
</feature>
<evidence type="ECO:0000313" key="2">
    <source>
        <dbReference type="EMBL" id="CAA9263992.1"/>
    </source>
</evidence>
<sequence length="88" mass="9349">VRCKRYGSLSDPNPAGRRTAARAHRPDARRRQLRSAGPGLTDCGPGGSLAAGIRLAGLRLRGVHPAAAGFPADDRPDPWRGHHAPQEL</sequence>
<feature type="region of interest" description="Disordered" evidence="1">
    <location>
        <begin position="1"/>
        <end position="48"/>
    </location>
</feature>
<accession>A0A6J4IZY6</accession>
<feature type="compositionally biased region" description="Basic and acidic residues" evidence="1">
    <location>
        <begin position="72"/>
        <end position="88"/>
    </location>
</feature>
<dbReference type="AlphaFoldDB" id="A0A6J4IZY6"/>
<name>A0A6J4IZY6_9MICC</name>
<evidence type="ECO:0000256" key="1">
    <source>
        <dbReference type="SAM" id="MobiDB-lite"/>
    </source>
</evidence>
<reference evidence="2" key="1">
    <citation type="submission" date="2020-02" db="EMBL/GenBank/DDBJ databases">
        <authorList>
            <person name="Meier V. D."/>
        </authorList>
    </citation>
    <scope>NUCLEOTIDE SEQUENCE</scope>
    <source>
        <strain evidence="2">AVDCRST_MAG83</strain>
    </source>
</reference>
<organism evidence="2">
    <name type="scientific">uncultured Arthrobacter sp</name>
    <dbReference type="NCBI Taxonomy" id="114050"/>
    <lineage>
        <taxon>Bacteria</taxon>
        <taxon>Bacillati</taxon>
        <taxon>Actinomycetota</taxon>
        <taxon>Actinomycetes</taxon>
        <taxon>Micrococcales</taxon>
        <taxon>Micrococcaceae</taxon>
        <taxon>Arthrobacter</taxon>
        <taxon>environmental samples</taxon>
    </lineage>
</organism>
<gene>
    <name evidence="2" type="ORF">AVDCRST_MAG83-3148</name>
</gene>
<protein>
    <submittedName>
        <fullName evidence="2">Uncharacterized protein</fullName>
    </submittedName>
</protein>
<dbReference type="EMBL" id="CADCTE010000156">
    <property type="protein sequence ID" value="CAA9263992.1"/>
    <property type="molecule type" value="Genomic_DNA"/>
</dbReference>
<feature type="non-terminal residue" evidence="2">
    <location>
        <position position="1"/>
    </location>
</feature>
<feature type="non-terminal residue" evidence="2">
    <location>
        <position position="88"/>
    </location>
</feature>
<proteinExistence type="predicted"/>